<dbReference type="InterPro" id="IPR000209">
    <property type="entry name" value="Peptidase_S8/S53_dom"/>
</dbReference>
<dbReference type="InterPro" id="IPR023828">
    <property type="entry name" value="Peptidase_S8_Ser-AS"/>
</dbReference>
<dbReference type="CDD" id="cd07483">
    <property type="entry name" value="Peptidases_S8_Subtilisin_Novo-like"/>
    <property type="match status" value="1"/>
</dbReference>
<evidence type="ECO:0000256" key="5">
    <source>
        <dbReference type="PROSITE-ProRule" id="PRU01240"/>
    </source>
</evidence>
<evidence type="ECO:0000256" key="4">
    <source>
        <dbReference type="ARBA" id="ARBA00022825"/>
    </source>
</evidence>
<evidence type="ECO:0000256" key="3">
    <source>
        <dbReference type="ARBA" id="ARBA00022801"/>
    </source>
</evidence>
<feature type="active site" description="Charge relay system" evidence="5">
    <location>
        <position position="341"/>
    </location>
</feature>
<dbReference type="GO" id="GO:0008233">
    <property type="term" value="F:peptidase activity"/>
    <property type="evidence" value="ECO:0007669"/>
    <property type="project" value="UniProtKB-KW"/>
</dbReference>
<keyword evidence="4 5" id="KW-0720">Serine protease</keyword>
<dbReference type="RefSeq" id="WP_217425607.1">
    <property type="nucleotide sequence ID" value="NZ_JABSNP010000001.1"/>
</dbReference>
<keyword evidence="3 5" id="KW-0378">Hydrolase</keyword>
<evidence type="ECO:0000259" key="7">
    <source>
        <dbReference type="Pfam" id="PF00082"/>
    </source>
</evidence>
<dbReference type="InterPro" id="IPR023827">
    <property type="entry name" value="Peptidase_S8_Asp-AS"/>
</dbReference>
<evidence type="ECO:0000313" key="9">
    <source>
        <dbReference type="Proteomes" id="UP000779507"/>
    </source>
</evidence>
<accession>A0ABX2FLH4</accession>
<dbReference type="PROSITE" id="PS00138">
    <property type="entry name" value="SUBTILASE_SER"/>
    <property type="match status" value="1"/>
</dbReference>
<feature type="domain" description="Peptidase S8/S53" evidence="7">
    <location>
        <begin position="291"/>
        <end position="549"/>
    </location>
</feature>
<sequence>MTVFTFRPWTFALAALALPTLSACTRGAVPAAAQSTAAATSIAAPTPPAAPIAAAAVPAATPAKPATPPGPTAAEATAAQWHLKDPQLDKIPGIGDTRAYAELLKGRTPTLVVVAVIDSGVDTAHVDLKPIFWTNAREIPGNGIDDDHNGYIDDVHGWNFLGGADGRNIGDETLEVTRIVAKDRPRFKGKVRTAIPAAQRAEFDMYTKAEKAFTARTKKETENVAQVDEMAGPLKMMVAALKKDLNVERLDTATLHRAQPTNDNMRGLSRALDQNLRQMGLADTDALEKELDSGSKEEHSMLDNSLNLKFNPRADIIKDNPDDVAQRSYGNNDLHGPDPLHGTHVSGIIAAVRDNNLGVQGVAGPLVRIMTVRAVPNGDERDKDVANAIRYAVDNGAKVVNMSFGKEFSPQRPAVEAAFQYAAAHDVLLVHAAGNENDDLDVTNHYPSALSLAGQPFPNLLTVGASSQHDDATLAAEFSNYSKRQVDVFAPGVAIYSTLPGSTYGTESGTSMASPVTAGVAAALKSYFPALTAVQLKDIIRRSAQVHHTQVLVPGSTAKKVDFATLSNTGGVIDLYEAVKLAETMAK</sequence>
<dbReference type="PROSITE" id="PS51257">
    <property type="entry name" value="PROKAR_LIPOPROTEIN"/>
    <property type="match status" value="1"/>
</dbReference>
<dbReference type="GO" id="GO:0006508">
    <property type="term" value="P:proteolysis"/>
    <property type="evidence" value="ECO:0007669"/>
    <property type="project" value="UniProtKB-KW"/>
</dbReference>
<dbReference type="EMBL" id="JABSNP010000001">
    <property type="protein sequence ID" value="NRT17436.1"/>
    <property type="molecule type" value="Genomic_DNA"/>
</dbReference>
<organism evidence="8 9">
    <name type="scientific">Hymenobacter caeli</name>
    <dbReference type="NCBI Taxonomy" id="2735894"/>
    <lineage>
        <taxon>Bacteria</taxon>
        <taxon>Pseudomonadati</taxon>
        <taxon>Bacteroidota</taxon>
        <taxon>Cytophagia</taxon>
        <taxon>Cytophagales</taxon>
        <taxon>Hymenobacteraceae</taxon>
        <taxon>Hymenobacter</taxon>
    </lineage>
</organism>
<dbReference type="PANTHER" id="PTHR43399">
    <property type="entry name" value="SUBTILISIN-RELATED"/>
    <property type="match status" value="1"/>
</dbReference>
<feature type="signal peptide" evidence="6">
    <location>
        <begin position="1"/>
        <end position="23"/>
    </location>
</feature>
<proteinExistence type="inferred from homology"/>
<dbReference type="Proteomes" id="UP000779507">
    <property type="component" value="Unassembled WGS sequence"/>
</dbReference>
<dbReference type="InterPro" id="IPR022398">
    <property type="entry name" value="Peptidase_S8_His-AS"/>
</dbReference>
<evidence type="ECO:0000256" key="6">
    <source>
        <dbReference type="SAM" id="SignalP"/>
    </source>
</evidence>
<name>A0ABX2FLH4_9BACT</name>
<protein>
    <submittedName>
        <fullName evidence="8">Subtilisin family serine protease</fullName>
    </submittedName>
</protein>
<dbReference type="InterPro" id="IPR051048">
    <property type="entry name" value="Peptidase_S8/S53_subtilisin"/>
</dbReference>
<dbReference type="PROSITE" id="PS00136">
    <property type="entry name" value="SUBTILASE_ASP"/>
    <property type="match status" value="1"/>
</dbReference>
<evidence type="ECO:0000313" key="8">
    <source>
        <dbReference type="EMBL" id="NRT17436.1"/>
    </source>
</evidence>
<comment type="similarity">
    <text evidence="1 5">Belongs to the peptidase S8 family.</text>
</comment>
<feature type="active site" description="Charge relay system" evidence="5">
    <location>
        <position position="118"/>
    </location>
</feature>
<reference evidence="8 9" key="1">
    <citation type="submission" date="2020-05" db="EMBL/GenBank/DDBJ databases">
        <title>Genomic Encyclopedia of Type Strains, Phase IV (KMG-V): Genome sequencing to study the core and pangenomes of soil and plant-associated prokaryotes.</title>
        <authorList>
            <person name="Whitman W."/>
        </authorList>
    </citation>
    <scope>NUCLEOTIDE SEQUENCE [LARGE SCALE GENOMIC DNA]</scope>
    <source>
        <strain evidence="8 9">9A</strain>
    </source>
</reference>
<dbReference type="Pfam" id="PF00082">
    <property type="entry name" value="Peptidase_S8"/>
    <property type="match status" value="1"/>
</dbReference>
<dbReference type="PANTHER" id="PTHR43399:SF4">
    <property type="entry name" value="CELL WALL-ASSOCIATED PROTEASE"/>
    <property type="match status" value="1"/>
</dbReference>
<keyword evidence="6" id="KW-0732">Signal</keyword>
<dbReference type="InterPro" id="IPR034080">
    <property type="entry name" value="Protease_P7-like_dom"/>
</dbReference>
<feature type="chain" id="PRO_5045461375" evidence="6">
    <location>
        <begin position="24"/>
        <end position="587"/>
    </location>
</feature>
<evidence type="ECO:0000256" key="1">
    <source>
        <dbReference type="ARBA" id="ARBA00011073"/>
    </source>
</evidence>
<dbReference type="PROSITE" id="PS00137">
    <property type="entry name" value="SUBTILASE_HIS"/>
    <property type="match status" value="1"/>
</dbReference>
<gene>
    <name evidence="8" type="ORF">HNP98_000239</name>
</gene>
<keyword evidence="9" id="KW-1185">Reference proteome</keyword>
<feature type="active site" description="Charge relay system" evidence="5">
    <location>
        <position position="511"/>
    </location>
</feature>
<dbReference type="PROSITE" id="PS51892">
    <property type="entry name" value="SUBTILASE"/>
    <property type="match status" value="1"/>
</dbReference>
<keyword evidence="2 5" id="KW-0645">Protease</keyword>
<comment type="caution">
    <text evidence="8">The sequence shown here is derived from an EMBL/GenBank/DDBJ whole genome shotgun (WGS) entry which is preliminary data.</text>
</comment>
<evidence type="ECO:0000256" key="2">
    <source>
        <dbReference type="ARBA" id="ARBA00022670"/>
    </source>
</evidence>